<accession>A0ABT0U4U9</accession>
<proteinExistence type="predicted"/>
<reference evidence="2 3" key="1">
    <citation type="journal article" date="2022" name="Syst. Appl. Microbiol.">
        <title>Rhodopirellula aestuarii sp. nov., a novel member of the genus Rhodopirellula isolated from brackish sediments collected in the Tagus River estuary, Portugal.</title>
        <authorList>
            <person name="Vitorino I.R."/>
            <person name="Klimek D."/>
            <person name="Calusinska M."/>
            <person name="Lobo-da-Cunha A."/>
            <person name="Vasconcelos V."/>
            <person name="Lage O.M."/>
        </authorList>
    </citation>
    <scope>NUCLEOTIDE SEQUENCE [LARGE SCALE GENOMIC DNA]</scope>
    <source>
        <strain evidence="2 3">ICT_H3.1</strain>
    </source>
</reference>
<sequence length="4657" mass="465641">MTRRPRVESLEDRRLLAAYVVNTNADTVAVDGMISLREAIQAANINAAFNEAVAGASEGDSISFNLPAGMETITLGSALPMITDDIVINGDNTAGSGTNVTIDGAHNNRIFLIAIGAGSIGADAVEDVTLQNLTLQNATAPSNFLGGAIANSTDGQVGVFDHTLVIRDVSFDNNTAISGGAISTATSNSTASVVGLDIDGATFTNNLAAGSGVPIPEAGSGGAINVGQNILSGRATSARITNATFTGNVADGVLNAQGGGAIRISEGSTLTIDDSGGDVIIGGDTVGEANTAQNGGGIFSAGTLIIDDSGPNSVIIGGNNAARAGGGIEIFSGSADISGSFNIGSVAGTTSGNTADVNGGGLHVSGTGTTNITGGTFQGNTAAEEGGGLWNSGAGVMNINVGTVVSGNSAGLSGGGIYNAGGTLVLTGSTIGGATAADGNTASGDSATQGGGGIFSENGDVTIQNDVGVETVIQNNVADGNAGSGGGVFILDGMLTMNDSRIVGNTANRAGGGVEIVDGAANFNGNSRLLSNDVLGIGGVAGTAGNGGGLHISGTIGTIVRFDNAIVAHNMAANEGGGLWNQVGSTLVIDATQVVNNTANGTGGGGVFNNGGIVNFDADPGPATLVDNKANGNNGDGGGLLSNGGTVNVTSIPGQAISVRTNTATRNGGGIAAIGGATLNVDGIDILNNTAGEEGGGLWISDDSTLTFNDTNVAVVVDGNIASGDNADQGGGGIFVEANGTLDIISAAAGQGITFSNNFADGNAGSGGGILVDSGGMLTIDGSDGGGVTISGNTANRAGGGIETTGGTIVTLTNVLLGGPTVVDGNTALGIGGDAATNGGGNGGGLHITGAADVTIDGGNVSGNIAKAEGGGLWNSASGTLRVTSASGFVGISNNEARGNAGGTPDAFQGGGGIFNDGGTLDINGFDNGVSIDNNLASGPSAGAGTTAGSGGGIMSIGGDVTIDTVGIQFNEAVRAGGGIEIIDGTVQISNSFIFFNDVSDGGLIPASSPGNGGGLHVTRNAIVDLEDSFVDFNTAQAEGGGLWNSAGGTMTIDGGTVNGNTAFGPGADQAGGGIFNAGGEVNLINMSLTFNIANTPDGSGGGGFSDGGTFNVSGSTVSGNDLYGIVFFNGATGDISTGNTFSGNVGGAIGPIGGTVGDDTIVVTANSITINGNTLTLDPSLTDPIVIDGGDGDDIFIIDVSSGPILVPITFNGGANVSSMPGDEIQVVGPDGIDLTFNYDTADSGSIEVGMSAPITYTGLEPISSTITPANVTLNYSGASETITVTEAAGTTTVNSDVGEITSFANPTVNLTINSGGGTDTINVDGLNFATSGLTITDPDVGPDDTVNFNTAPTTAGGPVDIDVQNTNINQPLNLGSLDIGVFNVPVPGGTTLLGADVTTLNQQIYNEVNTLGTDVTLTGNVIIFRNTLDGAFNLVLNDSAPAANSGASADIGGIDPLMSITTDAVGGTLFAGNVTTTGDQTYGGAEFLIGNNAAQTLSAANISFAGTLDESTFSTNTSLTTITTGMTTFGGDVGGIKPFLSLNSTMAGPFTASVNFTTNGDLTFNIPDTSADTDDLTINNAAVLTSTGGNILFNVGDDVDIQAGTATNAPGGTLTVNVDPIAGDADVGTGSTAIIAGAITTPNTFVNGGDDEDVFTPKPQAGTIFNIDGNLPASPALPGDVLNLDAMGGAITITPAGVTIGGSTVNFQEIESLNLTNPGTVTVTGDANDNVLTVSGIAGAADSATLVLDAGPIVTLMSPTPISLDFDALGGDDALVINETAGGLPIFTGVAAGAHTNTAYTTSGLLNRAGDQNVGIHFAAGASGAANNDRLILNFLTAQNLATFDDDVAAGNSGVVNIEGALSISYDSLTPIIAVGAGGTYTADASALPAGANLTVADDLADIAGPGGNMISGTVGFETRFVSGFDNLVVRSGLGANTITLAGLDPASTETAITLDADDIGNADASPDAIQVQSLPATVVATLFGGAGGDTFTIGDGFMAITPVMGQVVVSPVGDEAGAGDTLSIINFNEPAGTTATVNAGTLEGVTGFAGAPDVIYNGAGDLIETVNLTMSDNAADTFNVQSTQFGSTYFLDGGFFGAFDDVVNVASDAPVNAGNLNGIQGQLNIGLGSGGNTAINVSDAGDVAGDTYDLIFNPGTGVTELYFNDGGAAVGTVGVLGGGTAFPDIIFNTVAGNPLANFNLTGDTAANTYNVFNTTATVSNTITDGAGNSTFNIQGNQIAAGAANTFGGAAGTDTFNVNFAADTATPSAAGTTFQIDGGAAATSSARDVVFIQAAGTFTPGAPGAVPPTVFAADAAPRDIGLTYADATKASGDLNVTDALSATTVALTQVETVTYFGDANNNDIVTVTGTTVDDDLTVAPYSNNQALVFLDGDAWDGPSEGSQFDQFPGVAGGSAGPDIDIWGVRPSGVNVAGGGAGAAGDQLYVYAPSEDDLVDPATTTDPFGFGVGVIMPGSTNNPGLFPTAYDLIEVANNTSIVTITNDRLVPGAVPPSTMNTLLPVVPNVGSFAQASPLTPGLLVNAGFETNPAFDNIGDDILAFLSSALPIRINGGDPVPALAPNGDRLQVFTFNEINVYSDKSTPPIVSVTSTIGGTPTQPLSFSSIESTILTAGPGSQQANLIGDNNNPGIDQNDQFIVIGEDVDSMLGTLAAAYPGSIIDTRFEPDPDGDNEFTLQINGSAKIGFRNITDLNVLGDDAARTPSSGVAPISDTGDIDTLNITPYADDTTQGWAIDVSFDEGDPAGADGGAADLLIYNTAGGGGMVSENISVRPAGMDAGELVVTNLSDGSLIVDIDFTFNTDIIINDNDGFLNDTDRLTLLGTDPSNPGTSGNETVVADFTMAGGVGTPQFSVLDGATILYNIRNFTGFDTVDVQTLGGNDSLVFTPDTINANGLQNVALRYDGGDLTGDSLTVKALNGLRVTPGSENTSGIVDQLGAGVGNVTYINTGLINATSATAASALTVRGTNGEDAIAIAPTATANEARVWVNDGTVITGNAGGANNNLGTVNLQGRFGDDSFSVTAINDVAINVAGGGATDADTVIIHGTTGGETFNVSPTSASDATVQVNALGLITLSTVEALDIDGASGVDNLIYTSPAGLDLLTFTPAGNGSSGLVTGVDGLGAGVYMPVSFDNLFHGVTNLAFADAGAARADILTVLGTDGVDNFSVTAAGVVNAIDNSGSLTIPTIATAGVTVLMLDGRDGDDSFTVAGNHPLGGIAIEGGNPDDGSDVLNFTGAGATITSDLAGRTVQEMGFAAVGFTGIETVNIAGGAAALNANLTVADDELTYRPTGAASGTFQNDNDNTTFNFTNVAGAFTVNALASVGDHVIVEGTNSHDNIAVNSPNRTATVTDAAATVLKTVALAGDVEILTAMGRAGNDTFLVTPAPTVGGVVNGNLIVNVDGGGPGASDALVIATAAGATLPATDFAVNAVGLNPGEGRVRVFRNAVAMPDISYTNVEIVSPNVVVAGGVPQLLVMGPDASEPNEFRTNATHLGAGDSINVDNLAIFPNFGEHPGVPADTDLFQIVAESTGTLDVTAHFEMYAVGLLPGGGDLTLNVLDTLGNVIAGAGTFGNADGTPNARVRFPAVQGQTYFVRVTGTANNVVNAYELTITNEAPPIPFDLEINDIIQVGTVNAAVVPTTTVFRANIAPANAVLPPTTFDYVGKTVEFTSGANIGRSAVVTAFNSGTGQFTVGTGLIAAPAVTDTFVIESTDTGRSQFDNVTRDTTPIITFRLDDDILRRDVPGTPGASAPTDENIPIPFNTTQTLVPGAVGGVTAGYRVPVFLEGAPQQPGTAPQTPIGFARRLTGTPGVYIFDFAIDGVQAVAGTPVAVPLTNGSHFISAKVQIIDPSIAAVAPVIANDIGYGDRSVSMELVVDAIAPAVFFGDPALALDGLMPDSDSGDPALPATLSDRATNDTTPTFFGQAEANSIIRLFVDRTNDGFTVDDFLIGQTVASPLDGTNQHPFEQWELTSTLNMNDPTLTATLGLDGVRNLFVTAEDPAGNTSAAGLATLQIFIDTLGPQVTDVYPNADPTFDLFNVKQETPAPTPRIDSLTIRVQDLPPRVAGFLYPAISNLPLVPNGLPQGLITLIGDHSGVIPFASVVFTPDAFPVVIPAGGTTATGTITLTFNEPLPDDRFTLTLSDSIIDPVGNALDGESDGSEPGTPAFRTTGVSSGDGISGGDFVARFTVDSRPEVGTWSQGLTYVDINGNGVWDPEGQDNDATNRDFVYQFGRISDGLFAGNFASRGNNASGFDKMGAYGLFNGSYSFLLDTDDDGVGDVAQAAGVPQVNAAAVAGNFNGNALDGDEVALFDGANWYVFDIVGTGMVLTNTINATYNGIPFAGDFNGDGNDDFAVFVNDTNTVIFDTNRDGTSNGQLHLGDSTGRFAGLSGFTDKPVAGDLNLDGVDDIGIWVKGRQGVLPKEQGEFFFWVSDVAQNAGGAFVPDANPINNFAATVNFPAGVVGTGTATFSPAPLGNDLFTQWGDEFALPIFGNFDPPSGEDVDADSGTLTNTVNAYDVNNDGSVTSLDALVIINQLNAGVTEAEAGSRARLRATFGDLFVDVNGDTKLTAVDALQVINELNRLDKVGASGEATAAPAAAESGEVSWQAAVDSFFENDDDDDEVVDPVDDLLGLTF</sequence>
<dbReference type="PANTHER" id="PTHR11319:SF35">
    <property type="entry name" value="OUTER MEMBRANE PROTEIN PMPC-RELATED"/>
    <property type="match status" value="1"/>
</dbReference>
<dbReference type="InterPro" id="IPR036439">
    <property type="entry name" value="Dockerin_dom_sf"/>
</dbReference>
<dbReference type="Proteomes" id="UP001202961">
    <property type="component" value="Unassembled WGS sequence"/>
</dbReference>
<dbReference type="Pfam" id="PF00404">
    <property type="entry name" value="Dockerin_1"/>
    <property type="match status" value="1"/>
</dbReference>
<dbReference type="RefSeq" id="WP_250929340.1">
    <property type="nucleotide sequence ID" value="NZ_JAMQBK010000036.1"/>
</dbReference>
<protein>
    <submittedName>
        <fullName evidence="2">Dockerin type I domain-containing protein</fullName>
    </submittedName>
</protein>
<gene>
    <name evidence="2" type="ORF">NB063_13940</name>
</gene>
<evidence type="ECO:0000313" key="3">
    <source>
        <dbReference type="Proteomes" id="UP001202961"/>
    </source>
</evidence>
<dbReference type="InterPro" id="IPR011050">
    <property type="entry name" value="Pectin_lyase_fold/virulence"/>
</dbReference>
<comment type="caution">
    <text evidence="2">The sequence shown here is derived from an EMBL/GenBank/DDBJ whole genome shotgun (WGS) entry which is preliminary data.</text>
</comment>
<organism evidence="2 3">
    <name type="scientific">Aporhodopirellula aestuarii</name>
    <dbReference type="NCBI Taxonomy" id="2950107"/>
    <lineage>
        <taxon>Bacteria</taxon>
        <taxon>Pseudomonadati</taxon>
        <taxon>Planctomycetota</taxon>
        <taxon>Planctomycetia</taxon>
        <taxon>Pirellulales</taxon>
        <taxon>Pirellulaceae</taxon>
        <taxon>Aporhodopirellula</taxon>
    </lineage>
</organism>
<keyword evidence="3" id="KW-1185">Reference proteome</keyword>
<dbReference type="EMBL" id="JAMQBK010000036">
    <property type="protein sequence ID" value="MCM2371709.1"/>
    <property type="molecule type" value="Genomic_DNA"/>
</dbReference>
<dbReference type="InterPro" id="IPR006626">
    <property type="entry name" value="PbH1"/>
</dbReference>
<dbReference type="SUPFAM" id="SSF63446">
    <property type="entry name" value="Type I dockerin domain"/>
    <property type="match status" value="1"/>
</dbReference>
<dbReference type="Gene3D" id="1.10.1330.10">
    <property type="entry name" value="Dockerin domain"/>
    <property type="match status" value="1"/>
</dbReference>
<feature type="region of interest" description="Disordered" evidence="1">
    <location>
        <begin position="4174"/>
        <end position="4193"/>
    </location>
</feature>
<dbReference type="Gene3D" id="2.60.120.380">
    <property type="match status" value="1"/>
</dbReference>
<dbReference type="SUPFAM" id="SSF51126">
    <property type="entry name" value="Pectin lyase-like"/>
    <property type="match status" value="1"/>
</dbReference>
<dbReference type="SMART" id="SM00710">
    <property type="entry name" value="PbH1"/>
    <property type="match status" value="23"/>
</dbReference>
<name>A0ABT0U4U9_9BACT</name>
<dbReference type="InterPro" id="IPR002105">
    <property type="entry name" value="Dockerin_1_rpt"/>
</dbReference>
<dbReference type="PANTHER" id="PTHR11319">
    <property type="entry name" value="G PROTEIN-COUPLED RECEPTOR-RELATED"/>
    <property type="match status" value="1"/>
</dbReference>
<evidence type="ECO:0000256" key="1">
    <source>
        <dbReference type="SAM" id="MobiDB-lite"/>
    </source>
</evidence>
<evidence type="ECO:0000313" key="2">
    <source>
        <dbReference type="EMBL" id="MCM2371709.1"/>
    </source>
</evidence>